<dbReference type="InterPro" id="IPR036322">
    <property type="entry name" value="WD40_repeat_dom_sf"/>
</dbReference>
<reference evidence="3" key="1">
    <citation type="journal article" date="2017" name="Nat. Ecol. Evol.">
        <title>Genome expansion and lineage-specific genetic innovations in the forest pathogenic fungi Armillaria.</title>
        <authorList>
            <person name="Sipos G."/>
            <person name="Prasanna A.N."/>
            <person name="Walter M.C."/>
            <person name="O'Connor E."/>
            <person name="Balint B."/>
            <person name="Krizsan K."/>
            <person name="Kiss B."/>
            <person name="Hess J."/>
            <person name="Varga T."/>
            <person name="Slot J."/>
            <person name="Riley R."/>
            <person name="Boka B."/>
            <person name="Rigling D."/>
            <person name="Barry K."/>
            <person name="Lee J."/>
            <person name="Mihaltcheva S."/>
            <person name="LaButti K."/>
            <person name="Lipzen A."/>
            <person name="Waldron R."/>
            <person name="Moloney N.M."/>
            <person name="Sperisen C."/>
            <person name="Kredics L."/>
            <person name="Vagvoelgyi C."/>
            <person name="Patrignani A."/>
            <person name="Fitzpatrick D."/>
            <person name="Nagy I."/>
            <person name="Doyle S."/>
            <person name="Anderson J.B."/>
            <person name="Grigoriev I.V."/>
            <person name="Gueldener U."/>
            <person name="Muensterkoetter M."/>
            <person name="Nagy L.G."/>
        </authorList>
    </citation>
    <scope>NUCLEOTIDE SEQUENCE [LARGE SCALE GENOMIC DNA]</scope>
    <source>
        <strain evidence="3">Ar21-2</strain>
    </source>
</reference>
<dbReference type="Gene3D" id="2.130.10.10">
    <property type="entry name" value="YVTN repeat-like/Quinoprotein amine dehydrogenase"/>
    <property type="match status" value="1"/>
</dbReference>
<dbReference type="AlphaFoldDB" id="A0A2H3CWL7"/>
<dbReference type="SMART" id="SM00320">
    <property type="entry name" value="WD40"/>
    <property type="match status" value="2"/>
</dbReference>
<organism evidence="2 3">
    <name type="scientific">Armillaria gallica</name>
    <name type="common">Bulbous honey fungus</name>
    <name type="synonym">Armillaria bulbosa</name>
    <dbReference type="NCBI Taxonomy" id="47427"/>
    <lineage>
        <taxon>Eukaryota</taxon>
        <taxon>Fungi</taxon>
        <taxon>Dikarya</taxon>
        <taxon>Basidiomycota</taxon>
        <taxon>Agaricomycotina</taxon>
        <taxon>Agaricomycetes</taxon>
        <taxon>Agaricomycetidae</taxon>
        <taxon>Agaricales</taxon>
        <taxon>Marasmiineae</taxon>
        <taxon>Physalacriaceae</taxon>
        <taxon>Armillaria</taxon>
    </lineage>
</organism>
<evidence type="ECO:0000313" key="3">
    <source>
        <dbReference type="Proteomes" id="UP000217790"/>
    </source>
</evidence>
<evidence type="ECO:0000256" key="1">
    <source>
        <dbReference type="SAM" id="Phobius"/>
    </source>
</evidence>
<dbReference type="EMBL" id="KZ293705">
    <property type="protein sequence ID" value="PBK83582.1"/>
    <property type="molecule type" value="Genomic_DNA"/>
</dbReference>
<feature type="transmembrane region" description="Helical" evidence="1">
    <location>
        <begin position="320"/>
        <end position="338"/>
    </location>
</feature>
<dbReference type="InterPro" id="IPR015943">
    <property type="entry name" value="WD40/YVTN_repeat-like_dom_sf"/>
</dbReference>
<dbReference type="Proteomes" id="UP000217790">
    <property type="component" value="Unassembled WGS sequence"/>
</dbReference>
<name>A0A2H3CWL7_ARMGA</name>
<dbReference type="SUPFAM" id="SSF50978">
    <property type="entry name" value="WD40 repeat-like"/>
    <property type="match status" value="1"/>
</dbReference>
<dbReference type="InterPro" id="IPR001680">
    <property type="entry name" value="WD40_rpt"/>
</dbReference>
<dbReference type="STRING" id="47427.A0A2H3CWL7"/>
<dbReference type="InParanoid" id="A0A2H3CWL7"/>
<keyword evidence="1" id="KW-0472">Membrane</keyword>
<gene>
    <name evidence="2" type="ORF">ARMGADRAFT_1037754</name>
</gene>
<keyword evidence="3" id="KW-1185">Reference proteome</keyword>
<keyword evidence="1" id="KW-1133">Transmembrane helix</keyword>
<evidence type="ECO:0000313" key="2">
    <source>
        <dbReference type="EMBL" id="PBK83582.1"/>
    </source>
</evidence>
<sequence length="355" mass="39188">MSANTIHPSTQDGYVLCHSFKSGHNVVLCLGATKDGLYLSAGGTDGVTLFQQLAPIGHPAGVGERGATTAMIWIRCSNDPLETLLFGTQNGHLVQWKQAAMSSKIFKEKPSHQLKNAMEVTAIDYDSPTNRLAVADRNGMVALFNMEVTLVPILLVNLVGHLPKSLTFRPAPPSGGFRDILTFRLHNGMITLVEAEMVWYMSSKIGHATMSGSKDVFVIDDLAEGTALYRMNDRSRLQTFPVPTKRSRRPWQVAFDTKDHVQMVMASRFEGMSSVFAAGSTEMGEEASIFVWQKGVIQTPPSMSSSTVALSENGWLTKRVYIWLMGVATFMFVYQNILARCGVNFQDIVQFLVRQ</sequence>
<protein>
    <recommendedName>
        <fullName evidence="4">WD40 repeat-like protein</fullName>
    </recommendedName>
</protein>
<dbReference type="OrthoDB" id="2654453at2759"/>
<proteinExistence type="predicted"/>
<evidence type="ECO:0008006" key="4">
    <source>
        <dbReference type="Google" id="ProtNLM"/>
    </source>
</evidence>
<keyword evidence="1" id="KW-0812">Transmembrane</keyword>
<accession>A0A2H3CWL7</accession>